<evidence type="ECO:0000313" key="3">
    <source>
        <dbReference type="EMBL" id="MBW8191325.1"/>
    </source>
</evidence>
<sequence>MTKNTVSLLVALVGLGLSGCSTTPSEELYAQQLEIERLRAEAEQSRNEANQDRLEEQLELVPEWVLSPLRPDATGMYGVGISQSSNLNIALKKSRLQAEFELAKLYRQELSGSERSYEQDNGTTDTQEQYTSLIDKLVENVPVVGFDVVKQEVKPINGQYHAFVLLRLPYDEFNKVIQQQRLLSREDKISAAFDDLEKRLDKRRTQRIEDAKLSHDREIERSQVAHKQSMDEKRAAQDVPENSTKPQA</sequence>
<dbReference type="Proteomes" id="UP001166251">
    <property type="component" value="Unassembled WGS sequence"/>
</dbReference>
<protein>
    <submittedName>
        <fullName evidence="3">Uncharacterized protein</fullName>
    </submittedName>
</protein>
<keyword evidence="4" id="KW-1185">Reference proteome</keyword>
<gene>
    <name evidence="3" type="ORF">K0504_09775</name>
</gene>
<accession>A0ABS7EGD2</accession>
<dbReference type="PROSITE" id="PS51257">
    <property type="entry name" value="PROKAR_LIPOPROTEIN"/>
    <property type="match status" value="1"/>
</dbReference>
<feature type="compositionally biased region" description="Basic and acidic residues" evidence="2">
    <location>
        <begin position="206"/>
        <end position="236"/>
    </location>
</feature>
<evidence type="ECO:0000256" key="1">
    <source>
        <dbReference type="SAM" id="Coils"/>
    </source>
</evidence>
<evidence type="ECO:0000256" key="2">
    <source>
        <dbReference type="SAM" id="MobiDB-lite"/>
    </source>
</evidence>
<name>A0ABS7EGD2_9GAMM</name>
<keyword evidence="1" id="KW-0175">Coiled coil</keyword>
<reference evidence="3" key="1">
    <citation type="submission" date="2021-07" db="EMBL/GenBank/DDBJ databases">
        <title>Neiella marina sp. nov., isolated from the intestinal content of sea cucumber Apostichopus japonicus.</title>
        <authorList>
            <person name="Bai X."/>
        </authorList>
    </citation>
    <scope>NUCLEOTIDE SEQUENCE</scope>
    <source>
        <strain evidence="3">126</strain>
    </source>
</reference>
<proteinExistence type="predicted"/>
<comment type="caution">
    <text evidence="3">The sequence shown here is derived from an EMBL/GenBank/DDBJ whole genome shotgun (WGS) entry which is preliminary data.</text>
</comment>
<feature type="coiled-coil region" evidence="1">
    <location>
        <begin position="28"/>
        <end position="59"/>
    </location>
</feature>
<dbReference type="EMBL" id="JAHZSS010000010">
    <property type="protein sequence ID" value="MBW8191325.1"/>
    <property type="molecule type" value="Genomic_DNA"/>
</dbReference>
<feature type="region of interest" description="Disordered" evidence="2">
    <location>
        <begin position="206"/>
        <end position="248"/>
    </location>
</feature>
<evidence type="ECO:0000313" key="4">
    <source>
        <dbReference type="Proteomes" id="UP001166251"/>
    </source>
</evidence>
<organism evidence="3 4">
    <name type="scientific">Neiella holothuriorum</name>
    <dbReference type="NCBI Taxonomy" id="2870530"/>
    <lineage>
        <taxon>Bacteria</taxon>
        <taxon>Pseudomonadati</taxon>
        <taxon>Pseudomonadota</taxon>
        <taxon>Gammaproteobacteria</taxon>
        <taxon>Alteromonadales</taxon>
        <taxon>Echinimonadaceae</taxon>
        <taxon>Neiella</taxon>
    </lineage>
</organism>
<dbReference type="RefSeq" id="WP_220104008.1">
    <property type="nucleotide sequence ID" value="NZ_JAHZSS010000010.1"/>
</dbReference>